<dbReference type="InterPro" id="IPR003362">
    <property type="entry name" value="Bact_transf"/>
</dbReference>
<dbReference type="PANTHER" id="PTHR30576">
    <property type="entry name" value="COLANIC BIOSYNTHESIS UDP-GLUCOSE LIPID CARRIER TRANSFERASE"/>
    <property type="match status" value="1"/>
</dbReference>
<proteinExistence type="inferred from homology"/>
<dbReference type="PANTHER" id="PTHR30576:SF4">
    <property type="entry name" value="UNDECAPRENYL-PHOSPHATE GALACTOSE PHOSPHOTRANSFERASE"/>
    <property type="match status" value="1"/>
</dbReference>
<evidence type="ECO:0000256" key="5">
    <source>
        <dbReference type="ARBA" id="ARBA00022692"/>
    </source>
</evidence>
<dbReference type="GO" id="GO:0005886">
    <property type="term" value="C:plasma membrane"/>
    <property type="evidence" value="ECO:0007669"/>
    <property type="project" value="UniProtKB-SubCell"/>
</dbReference>
<keyword evidence="8" id="KW-0270">Exopolysaccharide synthesis</keyword>
<evidence type="ECO:0000256" key="1">
    <source>
        <dbReference type="ARBA" id="ARBA00004236"/>
    </source>
</evidence>
<dbReference type="GO" id="GO:0000271">
    <property type="term" value="P:polysaccharide biosynthetic process"/>
    <property type="evidence" value="ECO:0007669"/>
    <property type="project" value="UniProtKB-KW"/>
</dbReference>
<protein>
    <submittedName>
        <fullName evidence="11">Sugar transferase</fullName>
    </submittedName>
</protein>
<keyword evidence="5 9" id="KW-0812">Transmembrane</keyword>
<comment type="subcellular location">
    <subcellularLocation>
        <location evidence="1">Cell membrane</location>
    </subcellularLocation>
</comment>
<dbReference type="RefSeq" id="WP_156102906.1">
    <property type="nucleotide sequence ID" value="NZ_AQRC01000004.1"/>
</dbReference>
<comment type="similarity">
    <text evidence="2">Belongs to the bacterial sugar transferase family.</text>
</comment>
<comment type="caution">
    <text evidence="11">The sequence shown here is derived from an EMBL/GenBank/DDBJ whole genome shotgun (WGS) entry which is preliminary data.</text>
</comment>
<dbReference type="Proteomes" id="UP000028607">
    <property type="component" value="Unassembled WGS sequence"/>
</dbReference>
<evidence type="ECO:0000256" key="3">
    <source>
        <dbReference type="ARBA" id="ARBA00022475"/>
    </source>
</evidence>
<feature type="domain" description="Bacterial sugar transferase" evidence="10">
    <location>
        <begin position="10"/>
        <end position="199"/>
    </location>
</feature>
<keyword evidence="3" id="KW-1003">Cell membrane</keyword>
<dbReference type="EMBL" id="AQRC01000004">
    <property type="protein sequence ID" value="KFE35580.1"/>
    <property type="molecule type" value="Genomic_DNA"/>
</dbReference>
<name>A0A085TXY3_9RHOB</name>
<sequence>MRYPYRDGGKRVFDLLLLPFLMPPLALLVLGLWLLVRADGGAGFFGHRRVGRDGRPFTCWKLRTMVPDAEARLADHLRADPRAAADWACGRKLDRDPRITRLGRFLRRTSLDELPQLWNVLRGEMSLVGPRPVMDEELALYGRHRPIYEAQTPGITGLWQVSGRNGVSYETRVALDVSYFERCSLRLDCAILWRTLGEVAARSGR</sequence>
<dbReference type="PATRIC" id="fig|1317124.6.peg.1307"/>
<evidence type="ECO:0000256" key="8">
    <source>
        <dbReference type="ARBA" id="ARBA00023169"/>
    </source>
</evidence>
<evidence type="ECO:0000256" key="9">
    <source>
        <dbReference type="SAM" id="Phobius"/>
    </source>
</evidence>
<evidence type="ECO:0000259" key="10">
    <source>
        <dbReference type="Pfam" id="PF02397"/>
    </source>
</evidence>
<dbReference type="STRING" id="1317124.DW2_06448"/>
<evidence type="ECO:0000256" key="7">
    <source>
        <dbReference type="ARBA" id="ARBA00023136"/>
    </source>
</evidence>
<dbReference type="GO" id="GO:0016780">
    <property type="term" value="F:phosphotransferase activity, for other substituted phosphate groups"/>
    <property type="evidence" value="ECO:0007669"/>
    <property type="project" value="TreeGrafter"/>
</dbReference>
<accession>A0A085TXY3</accession>
<dbReference type="eggNOG" id="COG2148">
    <property type="taxonomic scope" value="Bacteria"/>
</dbReference>
<evidence type="ECO:0000256" key="6">
    <source>
        <dbReference type="ARBA" id="ARBA00022989"/>
    </source>
</evidence>
<evidence type="ECO:0000313" key="12">
    <source>
        <dbReference type="Proteomes" id="UP000028607"/>
    </source>
</evidence>
<organism evidence="11 12">
    <name type="scientific">Thioclava atlantica</name>
    <dbReference type="NCBI Taxonomy" id="1317124"/>
    <lineage>
        <taxon>Bacteria</taxon>
        <taxon>Pseudomonadati</taxon>
        <taxon>Pseudomonadota</taxon>
        <taxon>Alphaproteobacteria</taxon>
        <taxon>Rhodobacterales</taxon>
        <taxon>Paracoccaceae</taxon>
        <taxon>Thioclava</taxon>
    </lineage>
</organism>
<evidence type="ECO:0000256" key="4">
    <source>
        <dbReference type="ARBA" id="ARBA00022679"/>
    </source>
</evidence>
<reference evidence="12" key="1">
    <citation type="submission" date="2013-04" db="EMBL/GenBank/DDBJ databases">
        <title>Thioclava sp. 13D2W-2 Genome Sequencing.</title>
        <authorList>
            <person name="Lai Q."/>
            <person name="Li G."/>
            <person name="Shao Z."/>
        </authorList>
    </citation>
    <scope>NUCLEOTIDE SEQUENCE [LARGE SCALE GENOMIC DNA]</scope>
    <source>
        <strain evidence="12">13D2W-2</strain>
    </source>
</reference>
<keyword evidence="12" id="KW-1185">Reference proteome</keyword>
<keyword evidence="4 11" id="KW-0808">Transferase</keyword>
<dbReference type="AlphaFoldDB" id="A0A085TXY3"/>
<keyword evidence="6 9" id="KW-1133">Transmembrane helix</keyword>
<reference evidence="11 12" key="2">
    <citation type="journal article" date="2015" name="Antonie Van Leeuwenhoek">
        <title>Thioclava indica sp. nov., isolated from surface seawater of the Indian Ocean.</title>
        <authorList>
            <person name="Liu Y."/>
            <person name="Lai Q."/>
            <person name="Du J."/>
            <person name="Xu H."/>
            <person name="Jiang L."/>
            <person name="Shao Z."/>
        </authorList>
    </citation>
    <scope>NUCLEOTIDE SEQUENCE [LARGE SCALE GENOMIC DNA]</scope>
    <source>
        <strain evidence="11 12">13D2W-2</strain>
    </source>
</reference>
<dbReference type="Pfam" id="PF02397">
    <property type="entry name" value="Bac_transf"/>
    <property type="match status" value="1"/>
</dbReference>
<gene>
    <name evidence="11" type="ORF">DW2_06448</name>
</gene>
<evidence type="ECO:0000313" key="11">
    <source>
        <dbReference type="EMBL" id="KFE35580.1"/>
    </source>
</evidence>
<evidence type="ECO:0000256" key="2">
    <source>
        <dbReference type="ARBA" id="ARBA00006464"/>
    </source>
</evidence>
<feature type="transmembrane region" description="Helical" evidence="9">
    <location>
        <begin position="12"/>
        <end position="36"/>
    </location>
</feature>
<dbReference type="OrthoDB" id="9808602at2"/>
<keyword evidence="7 9" id="KW-0472">Membrane</keyword>